<dbReference type="Proteomes" id="UP001501746">
    <property type="component" value="Unassembled WGS sequence"/>
</dbReference>
<organism evidence="2 3">
    <name type="scientific">Agromyces salentinus</name>
    <dbReference type="NCBI Taxonomy" id="269421"/>
    <lineage>
        <taxon>Bacteria</taxon>
        <taxon>Bacillati</taxon>
        <taxon>Actinomycetota</taxon>
        <taxon>Actinomycetes</taxon>
        <taxon>Micrococcales</taxon>
        <taxon>Microbacteriaceae</taxon>
        <taxon>Agromyces</taxon>
    </lineage>
</organism>
<feature type="transmembrane region" description="Helical" evidence="1">
    <location>
        <begin position="96"/>
        <end position="118"/>
    </location>
</feature>
<sequence length="233" mass="24113">MSPAAGAGDPTLQHPLDLRAARPVYRWAAALRALTSPAVSLAAIMLLWVVSDNLVTPVVGPVLGVSTIAYVERRCRADAWAHVARGRQDAGRDDPAAWSAAAVAFEVLVFAGACAVFVPKVGVEAGPTAVAPIAAGMAVGLLVCSLAASTWDRRAPRERRVDNASHGVVQIRQAGILVVSGTAVAMLSERAVLMPPAVALGAALALAVGAIGLLARLIPSRVRCLPERFLQVE</sequence>
<name>A0ABN2MHL6_9MICO</name>
<keyword evidence="3" id="KW-1185">Reference proteome</keyword>
<dbReference type="RefSeq" id="WP_157427189.1">
    <property type="nucleotide sequence ID" value="NZ_BAAANK010000002.1"/>
</dbReference>
<feature type="transmembrane region" description="Helical" evidence="1">
    <location>
        <begin position="193"/>
        <end position="218"/>
    </location>
</feature>
<evidence type="ECO:0000313" key="3">
    <source>
        <dbReference type="Proteomes" id="UP001501746"/>
    </source>
</evidence>
<reference evidence="2 3" key="1">
    <citation type="journal article" date="2019" name="Int. J. Syst. Evol. Microbiol.">
        <title>The Global Catalogue of Microorganisms (GCM) 10K type strain sequencing project: providing services to taxonomists for standard genome sequencing and annotation.</title>
        <authorList>
            <consortium name="The Broad Institute Genomics Platform"/>
            <consortium name="The Broad Institute Genome Sequencing Center for Infectious Disease"/>
            <person name="Wu L."/>
            <person name="Ma J."/>
        </authorList>
    </citation>
    <scope>NUCLEOTIDE SEQUENCE [LARGE SCALE GENOMIC DNA]</scope>
    <source>
        <strain evidence="2 3">JCM 14323</strain>
    </source>
</reference>
<feature type="transmembrane region" description="Helical" evidence="1">
    <location>
        <begin position="29"/>
        <end position="48"/>
    </location>
</feature>
<proteinExistence type="predicted"/>
<evidence type="ECO:0000256" key="1">
    <source>
        <dbReference type="SAM" id="Phobius"/>
    </source>
</evidence>
<gene>
    <name evidence="2" type="ORF">GCM10009750_08740</name>
</gene>
<evidence type="ECO:0000313" key="2">
    <source>
        <dbReference type="EMBL" id="GAA1827517.1"/>
    </source>
</evidence>
<accession>A0ABN2MHL6</accession>
<protein>
    <submittedName>
        <fullName evidence="2">Uncharacterized protein</fullName>
    </submittedName>
</protein>
<feature type="transmembrane region" description="Helical" evidence="1">
    <location>
        <begin position="54"/>
        <end position="71"/>
    </location>
</feature>
<feature type="transmembrane region" description="Helical" evidence="1">
    <location>
        <begin position="130"/>
        <end position="148"/>
    </location>
</feature>
<keyword evidence="1" id="KW-0812">Transmembrane</keyword>
<keyword evidence="1" id="KW-1133">Transmembrane helix</keyword>
<comment type="caution">
    <text evidence="2">The sequence shown here is derived from an EMBL/GenBank/DDBJ whole genome shotgun (WGS) entry which is preliminary data.</text>
</comment>
<dbReference type="EMBL" id="BAAANK010000002">
    <property type="protein sequence ID" value="GAA1827517.1"/>
    <property type="molecule type" value="Genomic_DNA"/>
</dbReference>
<keyword evidence="1" id="KW-0472">Membrane</keyword>
<feature type="transmembrane region" description="Helical" evidence="1">
    <location>
        <begin position="169"/>
        <end position="187"/>
    </location>
</feature>